<dbReference type="SUPFAM" id="SSF140931">
    <property type="entry name" value="Fic-like"/>
    <property type="match status" value="1"/>
</dbReference>
<comment type="caution">
    <text evidence="2">The sequence shown here is derived from an EMBL/GenBank/DDBJ whole genome shotgun (WGS) entry which is preliminary data.</text>
</comment>
<keyword evidence="3" id="KW-1185">Reference proteome</keyword>
<feature type="domain" description="Fido" evidence="1">
    <location>
        <begin position="369"/>
        <end position="500"/>
    </location>
</feature>
<evidence type="ECO:0000313" key="2">
    <source>
        <dbReference type="EMBL" id="MBF5060167.1"/>
    </source>
</evidence>
<name>A0ABS0B194_9BACT</name>
<dbReference type="InterPro" id="IPR036597">
    <property type="entry name" value="Fido-like_dom_sf"/>
</dbReference>
<dbReference type="InterPro" id="IPR040198">
    <property type="entry name" value="Fido_containing"/>
</dbReference>
<gene>
    <name evidence="2" type="ORF">NEPTK9_001697</name>
</gene>
<dbReference type="InterPro" id="IPR003812">
    <property type="entry name" value="Fido"/>
</dbReference>
<dbReference type="PANTHER" id="PTHR13504">
    <property type="entry name" value="FIDO DOMAIN-CONTAINING PROTEIN DDB_G0283145"/>
    <property type="match status" value="1"/>
</dbReference>
<dbReference type="RefSeq" id="WP_194848491.1">
    <property type="nucleotide sequence ID" value="NZ_JAAEJV010000084.1"/>
</dbReference>
<dbReference type="PANTHER" id="PTHR13504:SF38">
    <property type="entry name" value="FIDO DOMAIN-CONTAINING PROTEIN"/>
    <property type="match status" value="1"/>
</dbReference>
<organism evidence="2 3">
    <name type="scientific">Candidatus Neptunichlamydia vexilliferae</name>
    <dbReference type="NCBI Taxonomy" id="1651774"/>
    <lineage>
        <taxon>Bacteria</taxon>
        <taxon>Pseudomonadati</taxon>
        <taxon>Chlamydiota</taxon>
        <taxon>Chlamydiia</taxon>
        <taxon>Parachlamydiales</taxon>
        <taxon>Simkaniaceae</taxon>
        <taxon>Candidatus Neptunichlamydia</taxon>
    </lineage>
</organism>
<proteinExistence type="predicted"/>
<dbReference type="EMBL" id="JAAEJV010000084">
    <property type="protein sequence ID" value="MBF5060167.1"/>
    <property type="molecule type" value="Genomic_DNA"/>
</dbReference>
<reference evidence="2 3" key="1">
    <citation type="submission" date="2020-01" db="EMBL/GenBank/DDBJ databases">
        <title>Draft genome sequence of Cand. Neptunochlamydia vexilliferae K9.</title>
        <authorList>
            <person name="Schulz F."/>
            <person name="Koestlbacher S."/>
            <person name="Wascher F."/>
            <person name="Pizzetti I."/>
            <person name="Horn M."/>
        </authorList>
    </citation>
    <scope>NUCLEOTIDE SEQUENCE [LARGE SCALE GENOMIC DNA]</scope>
    <source>
        <strain evidence="2 3">K9</strain>
    </source>
</reference>
<dbReference type="Proteomes" id="UP001194714">
    <property type="component" value="Unassembled WGS sequence"/>
</dbReference>
<protein>
    <recommendedName>
        <fullName evidence="1">Fido domain-containing protein</fullName>
    </recommendedName>
</protein>
<evidence type="ECO:0000259" key="1">
    <source>
        <dbReference type="PROSITE" id="PS51459"/>
    </source>
</evidence>
<dbReference type="PROSITE" id="PS51459">
    <property type="entry name" value="FIDO"/>
    <property type="match status" value="1"/>
</dbReference>
<dbReference type="Pfam" id="PF02661">
    <property type="entry name" value="Fic"/>
    <property type="match status" value="1"/>
</dbReference>
<dbReference type="Gene3D" id="1.10.3290.10">
    <property type="entry name" value="Fido-like domain"/>
    <property type="match status" value="1"/>
</dbReference>
<evidence type="ECO:0000313" key="3">
    <source>
        <dbReference type="Proteomes" id="UP001194714"/>
    </source>
</evidence>
<sequence length="509" mass="58384">METSKQVGEALARVKEIASVNGGNIIRSRQMSRGDRETLVRTQCLQEILKGWYMLARPDGAAGSSTTWYANFWEFLRVYLEHHYKGRYCLSAENSLDLHTGSTQIPRQVIVIVSRGGAMQRPLPHNTSLFVYVDKKSFPEERVEVKGLQTMSLPLALCKVGQTYFQKNSRDAEIALRLVRNASEISEIIAKYGFKKASERLLGAYQFLGETQMVKSLETDLTLLGWKIKGDNPFASQKPTSSFIEITSPYEGRILSMWKDFREKVIPFFPQPLQFTLKPKTYLDSLEELYEKDAYNSLSIEGYQVNQDLIQKVQNNEWNPDHDPEDLREKNRLAARGYFEAFQEVKNTLSKLVGGNTKESIEINLKKWYLKLFSSMVHVGLIEEKDLIGYRKEQVYIRNSRHVPLPKEALIGAMEMLFHCIQEDEHPAVRAVLGHYIFVYIHPYMDGNGRIGRFLMNVMFVSGGYPWTIIEVKNRKAYLDALEIAGTDQNIEPFAAFIAQEMREQQSGA</sequence>
<accession>A0ABS0B194</accession>